<proteinExistence type="predicted"/>
<dbReference type="Proteomes" id="UP000677218">
    <property type="component" value="Unassembled WGS sequence"/>
</dbReference>
<feature type="transmembrane region" description="Helical" evidence="1">
    <location>
        <begin position="7"/>
        <end position="25"/>
    </location>
</feature>
<feature type="transmembrane region" description="Helical" evidence="1">
    <location>
        <begin position="144"/>
        <end position="165"/>
    </location>
</feature>
<organism evidence="2 3">
    <name type="scientific">Lactobacillus corticis</name>
    <dbReference type="NCBI Taxonomy" id="2201249"/>
    <lineage>
        <taxon>Bacteria</taxon>
        <taxon>Bacillati</taxon>
        <taxon>Bacillota</taxon>
        <taxon>Bacilli</taxon>
        <taxon>Lactobacillales</taxon>
        <taxon>Lactobacillaceae</taxon>
        <taxon>Lactobacillus</taxon>
    </lineage>
</organism>
<gene>
    <name evidence="2" type="ORF">LCB40_10200</name>
</gene>
<feature type="transmembrane region" description="Helical" evidence="1">
    <location>
        <begin position="212"/>
        <end position="233"/>
    </location>
</feature>
<evidence type="ECO:0000313" key="3">
    <source>
        <dbReference type="Proteomes" id="UP000677218"/>
    </source>
</evidence>
<dbReference type="RefSeq" id="WP_212780832.1">
    <property type="nucleotide sequence ID" value="NZ_BMAY01000006.1"/>
</dbReference>
<feature type="transmembrane region" description="Helical" evidence="1">
    <location>
        <begin position="172"/>
        <end position="189"/>
    </location>
</feature>
<keyword evidence="1" id="KW-0812">Transmembrane</keyword>
<protein>
    <submittedName>
        <fullName evidence="2">Uncharacterized protein</fullName>
    </submittedName>
</protein>
<dbReference type="AlphaFoldDB" id="A0A916QGX5"/>
<reference evidence="2" key="1">
    <citation type="submission" date="2020-08" db="EMBL/GenBank/DDBJ databases">
        <title>Taxonomic study for Lactobacillus species isolated from hardwood bark.</title>
        <authorList>
            <person name="Tohno M."/>
            <person name="Tanizawa Y."/>
        </authorList>
    </citation>
    <scope>NUCLEOTIDE SEQUENCE</scope>
    <source>
        <strain evidence="2">B40</strain>
    </source>
</reference>
<keyword evidence="3" id="KW-1185">Reference proteome</keyword>
<keyword evidence="1" id="KW-0472">Membrane</keyword>
<dbReference type="EMBL" id="BMAY01000006">
    <property type="protein sequence ID" value="GFZ27140.1"/>
    <property type="molecule type" value="Genomic_DNA"/>
</dbReference>
<accession>A0A916QGX5</accession>
<sequence>MRKTLKWILRLFAVLITVGVMYTMTNGQISVHVDNTQKLAKNVIKHIKKTTDSSEVKLTLQFIEETGLEETYLKKLPAKLAMNYSYIDIYRATQNFQKHGKLTEKDLGLTGSTSLEKILNQMIVLEVNKRVKRSDPNVYHAITAYQYAIYLVLGLYLLTAVLMLFGRKWASLPLVLSTGGLFACLYELSQKTNEWLSGTYLAPIKVSLSPQLYFGLIVGLVLAVVWPIGVELVHRRERQQTTQAEQK</sequence>
<name>A0A916QGX5_9LACO</name>
<comment type="caution">
    <text evidence="2">The sequence shown here is derived from an EMBL/GenBank/DDBJ whole genome shotgun (WGS) entry which is preliminary data.</text>
</comment>
<keyword evidence="1" id="KW-1133">Transmembrane helix</keyword>
<evidence type="ECO:0000313" key="2">
    <source>
        <dbReference type="EMBL" id="GFZ27140.1"/>
    </source>
</evidence>
<evidence type="ECO:0000256" key="1">
    <source>
        <dbReference type="SAM" id="Phobius"/>
    </source>
</evidence>